<feature type="transmembrane region" description="Helical" evidence="1">
    <location>
        <begin position="58"/>
        <end position="75"/>
    </location>
</feature>
<name>A0ABZ0W5I9_9BACT</name>
<accession>A0ABZ0W5I9</accession>
<keyword evidence="1" id="KW-1133">Transmembrane helix</keyword>
<keyword evidence="1" id="KW-0472">Membrane</keyword>
<organism evidence="2 3">
    <name type="scientific">Niabella yanshanensis</name>
    <dbReference type="NCBI Taxonomy" id="577386"/>
    <lineage>
        <taxon>Bacteria</taxon>
        <taxon>Pseudomonadati</taxon>
        <taxon>Bacteroidota</taxon>
        <taxon>Chitinophagia</taxon>
        <taxon>Chitinophagales</taxon>
        <taxon>Chitinophagaceae</taxon>
        <taxon>Niabella</taxon>
    </lineage>
</organism>
<dbReference type="RefSeq" id="WP_162817876.1">
    <property type="nucleotide sequence ID" value="NZ_CP139960.1"/>
</dbReference>
<proteinExistence type="predicted"/>
<feature type="transmembrane region" description="Helical" evidence="1">
    <location>
        <begin position="87"/>
        <end position="105"/>
    </location>
</feature>
<reference evidence="2 3" key="1">
    <citation type="submission" date="2023-12" db="EMBL/GenBank/DDBJ databases">
        <title>Genome sequencing and assembly of bacterial species from a model synthetic community.</title>
        <authorList>
            <person name="Hogle S.L."/>
        </authorList>
    </citation>
    <scope>NUCLEOTIDE SEQUENCE [LARGE SCALE GENOMIC DNA]</scope>
    <source>
        <strain evidence="2 3">HAMBI_3031</strain>
    </source>
</reference>
<evidence type="ECO:0000256" key="1">
    <source>
        <dbReference type="SAM" id="Phobius"/>
    </source>
</evidence>
<dbReference type="Proteomes" id="UP001325680">
    <property type="component" value="Chromosome"/>
</dbReference>
<dbReference type="EMBL" id="CP139960">
    <property type="protein sequence ID" value="WQD38386.1"/>
    <property type="molecule type" value="Genomic_DNA"/>
</dbReference>
<evidence type="ECO:0008006" key="4">
    <source>
        <dbReference type="Google" id="ProtNLM"/>
    </source>
</evidence>
<gene>
    <name evidence="2" type="ORF">U0035_22180</name>
</gene>
<sequence length="157" mass="17734">MIALIIGLLSTFVMTVFVQLIGYRQRKSIPWLLGTFINTRLKPAAAASQTQVLAWGNITHYLIGVGFVALYLLLWQQGWLAHSYTTVLVFGTIAGLIAVTVWFLTLSNHPLRTFISYPTFLSTVFVAHLVFAFSMAGLMDLCMIFFLSTEHFSWMYN</sequence>
<evidence type="ECO:0000313" key="3">
    <source>
        <dbReference type="Proteomes" id="UP001325680"/>
    </source>
</evidence>
<protein>
    <recommendedName>
        <fullName evidence="4">DUF2938 domain-containing protein</fullName>
    </recommendedName>
</protein>
<feature type="transmembrane region" description="Helical" evidence="1">
    <location>
        <begin position="125"/>
        <end position="147"/>
    </location>
</feature>
<evidence type="ECO:0000313" key="2">
    <source>
        <dbReference type="EMBL" id="WQD38386.1"/>
    </source>
</evidence>
<keyword evidence="1" id="KW-0812">Transmembrane</keyword>
<keyword evidence="3" id="KW-1185">Reference proteome</keyword>